<dbReference type="GO" id="GO:0000387">
    <property type="term" value="P:spliceosomal snRNP assembly"/>
    <property type="evidence" value="ECO:0007669"/>
    <property type="project" value="InterPro"/>
</dbReference>
<reference evidence="4" key="1">
    <citation type="journal article" date="2019" name="Gigascience">
        <title>De novo genome assembly of the endangered Acer yangbiense, a plant species with extremely small populations endemic to Yunnan Province, China.</title>
        <authorList>
            <person name="Yang J."/>
            <person name="Wariss H.M."/>
            <person name="Tao L."/>
            <person name="Zhang R."/>
            <person name="Yun Q."/>
            <person name="Hollingsworth P."/>
            <person name="Dao Z."/>
            <person name="Luo G."/>
            <person name="Guo H."/>
            <person name="Ma Y."/>
            <person name="Sun W."/>
        </authorList>
    </citation>
    <scope>NUCLEOTIDE SEQUENCE [LARGE SCALE GENOMIC DNA]</scope>
    <source>
        <strain evidence="4">cv. Malutang</strain>
    </source>
</reference>
<dbReference type="GO" id="GO:0005634">
    <property type="term" value="C:nucleus"/>
    <property type="evidence" value="ECO:0007669"/>
    <property type="project" value="TreeGrafter"/>
</dbReference>
<comment type="similarity">
    <text evidence="1">Belongs to the gemin-2 family.</text>
</comment>
<evidence type="ECO:0000256" key="1">
    <source>
        <dbReference type="ARBA" id="ARBA00025758"/>
    </source>
</evidence>
<evidence type="ECO:0000256" key="2">
    <source>
        <dbReference type="SAM" id="MobiDB-lite"/>
    </source>
</evidence>
<feature type="region of interest" description="Disordered" evidence="2">
    <location>
        <begin position="21"/>
        <end position="55"/>
    </location>
</feature>
<dbReference type="Proteomes" id="UP000323000">
    <property type="component" value="Chromosome 1"/>
</dbReference>
<dbReference type="GO" id="GO:0032797">
    <property type="term" value="C:SMN complex"/>
    <property type="evidence" value="ECO:0007669"/>
    <property type="project" value="TreeGrafter"/>
</dbReference>
<protein>
    <recommendedName>
        <fullName evidence="5">Gem-associated protein 2</fullName>
    </recommendedName>
</protein>
<feature type="compositionally biased region" description="Basic and acidic residues" evidence="2">
    <location>
        <begin position="317"/>
        <end position="331"/>
    </location>
</feature>
<dbReference type="AlphaFoldDB" id="A0A5C7IU43"/>
<name>A0A5C7IU43_9ROSI</name>
<dbReference type="Gene3D" id="1.20.58.1070">
    <property type="match status" value="1"/>
</dbReference>
<gene>
    <name evidence="3" type="ORF">EZV62_001466</name>
</gene>
<dbReference type="PANTHER" id="PTHR12794">
    <property type="entry name" value="GEMIN2"/>
    <property type="match status" value="1"/>
</dbReference>
<proteinExistence type="inferred from homology"/>
<comment type="caution">
    <text evidence="3">The sequence shown here is derived from an EMBL/GenBank/DDBJ whole genome shotgun (WGS) entry which is preliminary data.</text>
</comment>
<evidence type="ECO:0008006" key="5">
    <source>
        <dbReference type="Google" id="ProtNLM"/>
    </source>
</evidence>
<evidence type="ECO:0000313" key="4">
    <source>
        <dbReference type="Proteomes" id="UP000323000"/>
    </source>
</evidence>
<keyword evidence="4" id="KW-1185">Reference proteome</keyword>
<feature type="compositionally biased region" description="Polar residues" evidence="2">
    <location>
        <begin position="30"/>
        <end position="54"/>
    </location>
</feature>
<feature type="region of interest" description="Disordered" evidence="2">
    <location>
        <begin position="313"/>
        <end position="341"/>
    </location>
</feature>
<organism evidence="3 4">
    <name type="scientific">Acer yangbiense</name>
    <dbReference type="NCBI Taxonomy" id="1000413"/>
    <lineage>
        <taxon>Eukaryota</taxon>
        <taxon>Viridiplantae</taxon>
        <taxon>Streptophyta</taxon>
        <taxon>Embryophyta</taxon>
        <taxon>Tracheophyta</taxon>
        <taxon>Spermatophyta</taxon>
        <taxon>Magnoliopsida</taxon>
        <taxon>eudicotyledons</taxon>
        <taxon>Gunneridae</taxon>
        <taxon>Pentapetalae</taxon>
        <taxon>rosids</taxon>
        <taxon>malvids</taxon>
        <taxon>Sapindales</taxon>
        <taxon>Sapindaceae</taxon>
        <taxon>Hippocastanoideae</taxon>
        <taxon>Acereae</taxon>
        <taxon>Acer</taxon>
    </lineage>
</organism>
<dbReference type="Pfam" id="PF04938">
    <property type="entry name" value="SIP1"/>
    <property type="match status" value="1"/>
</dbReference>
<dbReference type="EMBL" id="VAHF01000001">
    <property type="protein sequence ID" value="TXG72887.1"/>
    <property type="molecule type" value="Genomic_DNA"/>
</dbReference>
<dbReference type="OrthoDB" id="912987at2759"/>
<accession>A0A5C7IU43</accession>
<sequence>MADNMETDTCSGFKRRMKDIQHNHFHQEQQEPSGCSSTLTAQDSQESSYITFSTSKDDDSKNIEICPGFCKKVRCSYDEKKKQLGFAIEEPLESEEVRDFLVSEGNSEDSCVEVDETENCVVGCVADVGETLNGVEKSLLSSLVGKEDKGFVKVEEGFSASQEFEKFNQENEPEVVVEMGSITKVDSKENLPTYSIFAVGESNGVLMGKEMKSQTLLDTDNNRMLTELGHGTIFVDKTLVGGVVAGLATISQIDEKRSSCEEVHTIMQKDDEKIAGLYVIDGSVRSSLKIEVIDDTALIESVQDIGIEGTAKKTGWKGKEEKKQESDEKKVKQSRRKAKDTKRYERMKNMTPIMEDQDGGLENGEQSRKMYTRQEMEALRFVNIVEQRKLWNAIYTGLGLQVSNEYDQLANSKQKNTFLNFDPRKRFSRKLESPGILREGCSRKADNELEYIEGFEVENVNTGNSTCSHSTKVEDTVLEEKCNEDYDTDEDYASIQRPAFLVEGDPDFDSGPPEDGLEYLRRVRWEAAHIPKVKVAKLGGNKFNKEQSVHMPQIPNIAPCPEHLLPLKEWEDSFLADFSDLRQVMSGIENSSAQAAHKLQSEGFIVEKFNKLKTDEVNSHQPLDSFNLDQPSMSSTEDSKISLCRQSPETCLNDDSGNYPTMSAILRMDSVARVSMLRKRISSFETLSTLSRNDSVWLFALCATVDTPLDADTCAALRSLLRKCASLRAGKSELDDEVVMLNILATLSGRYFGQSED</sequence>
<dbReference type="PANTHER" id="PTHR12794:SF0">
    <property type="entry name" value="GEM-ASSOCIATED PROTEIN 2"/>
    <property type="match status" value="1"/>
</dbReference>
<dbReference type="InterPro" id="IPR035426">
    <property type="entry name" value="Gemin2/Brr1"/>
</dbReference>
<evidence type="ECO:0000313" key="3">
    <source>
        <dbReference type="EMBL" id="TXG72887.1"/>
    </source>
</evidence>